<organism evidence="1 2">
    <name type="scientific">Anaerocolumna cellulosilytica</name>
    <dbReference type="NCBI Taxonomy" id="433286"/>
    <lineage>
        <taxon>Bacteria</taxon>
        <taxon>Bacillati</taxon>
        <taxon>Bacillota</taxon>
        <taxon>Clostridia</taxon>
        <taxon>Lachnospirales</taxon>
        <taxon>Lachnospiraceae</taxon>
        <taxon>Anaerocolumna</taxon>
    </lineage>
</organism>
<proteinExistence type="predicted"/>
<dbReference type="AlphaFoldDB" id="A0A6S6R2P6"/>
<sequence length="156" mass="17762">MSLPKVRYGDVFQLELTNGYGYIQSVKEAQRAECEIVRVLSGVYCESDVSKLTNIVSSKEAFFAQIPVKYALKQNILKPMGNYPVPSGSEAPRFYRTEHTIGTEFVCWHIVDSVSLQRRSAKELSAEEKKLSEWDIVSIPVLVEKLETGWVPEMWI</sequence>
<keyword evidence="2" id="KW-1185">Reference proteome</keyword>
<dbReference type="KEGG" id="acel:acsn021_11590"/>
<dbReference type="EMBL" id="AP023367">
    <property type="protein sequence ID" value="BCJ93590.1"/>
    <property type="molecule type" value="Genomic_DNA"/>
</dbReference>
<protein>
    <submittedName>
        <fullName evidence="1">Uncharacterized protein</fullName>
    </submittedName>
</protein>
<dbReference type="Proteomes" id="UP000515561">
    <property type="component" value="Chromosome"/>
</dbReference>
<evidence type="ECO:0000313" key="2">
    <source>
        <dbReference type="Proteomes" id="UP000515561"/>
    </source>
</evidence>
<reference evidence="1 2" key="1">
    <citation type="journal article" date="2016" name="Int. J. Syst. Evol. Microbiol.">
        <title>Descriptions of Anaerotaenia torta gen. nov., sp. nov. and Anaerocolumna cellulosilytica gen. nov., sp. nov. isolated from a methanogenic reactor of cattle waste.</title>
        <authorList>
            <person name="Uek A."/>
            <person name="Ohtaki Y."/>
            <person name="Kaku N."/>
            <person name="Ueki K."/>
        </authorList>
    </citation>
    <scope>NUCLEOTIDE SEQUENCE [LARGE SCALE GENOMIC DNA]</scope>
    <source>
        <strain evidence="1 2">SN021</strain>
    </source>
</reference>
<name>A0A6S6R2P6_9FIRM</name>
<dbReference type="RefSeq" id="WP_184090963.1">
    <property type="nucleotide sequence ID" value="NZ_AP023367.1"/>
</dbReference>
<gene>
    <name evidence="1" type="ORF">acsn021_11590</name>
</gene>
<evidence type="ECO:0000313" key="1">
    <source>
        <dbReference type="EMBL" id="BCJ93590.1"/>
    </source>
</evidence>
<accession>A0A6S6R2P6</accession>